<gene>
    <name evidence="5" type="ORF">AVDCRST_MAG25-1655</name>
</gene>
<evidence type="ECO:0000256" key="1">
    <source>
        <dbReference type="ARBA" id="ARBA00022801"/>
    </source>
</evidence>
<dbReference type="CDD" id="cd05830">
    <property type="entry name" value="Sortase_E"/>
    <property type="match status" value="1"/>
</dbReference>
<dbReference type="AlphaFoldDB" id="A0A6J4REY1"/>
<feature type="active site" description="Acyl-thioester intermediate" evidence="2">
    <location>
        <position position="222"/>
    </location>
</feature>
<keyword evidence="4" id="KW-0732">Signal</keyword>
<feature type="signal peptide" evidence="4">
    <location>
        <begin position="1"/>
        <end position="32"/>
    </location>
</feature>
<evidence type="ECO:0000256" key="2">
    <source>
        <dbReference type="PIRSR" id="PIRSR605754-1"/>
    </source>
</evidence>
<reference evidence="5" key="1">
    <citation type="submission" date="2020-02" db="EMBL/GenBank/DDBJ databases">
        <authorList>
            <person name="Meier V. D."/>
        </authorList>
    </citation>
    <scope>NUCLEOTIDE SEQUENCE</scope>
    <source>
        <strain evidence="5">AVDCRST_MAG25</strain>
    </source>
</reference>
<evidence type="ECO:0000256" key="3">
    <source>
        <dbReference type="SAM" id="MobiDB-lite"/>
    </source>
</evidence>
<dbReference type="GO" id="GO:0016787">
    <property type="term" value="F:hydrolase activity"/>
    <property type="evidence" value="ECO:0007669"/>
    <property type="project" value="UniProtKB-KW"/>
</dbReference>
<proteinExistence type="predicted"/>
<evidence type="ECO:0000313" key="5">
    <source>
        <dbReference type="EMBL" id="CAA9467033.1"/>
    </source>
</evidence>
<feature type="compositionally biased region" description="Polar residues" evidence="3">
    <location>
        <begin position="80"/>
        <end position="90"/>
    </location>
</feature>
<dbReference type="InterPro" id="IPR005754">
    <property type="entry name" value="Sortase"/>
</dbReference>
<feature type="region of interest" description="Disordered" evidence="3">
    <location>
        <begin position="29"/>
        <end position="110"/>
    </location>
</feature>
<evidence type="ECO:0000256" key="4">
    <source>
        <dbReference type="SAM" id="SignalP"/>
    </source>
</evidence>
<feature type="compositionally biased region" description="Basic and acidic residues" evidence="3">
    <location>
        <begin position="63"/>
        <end position="79"/>
    </location>
</feature>
<evidence type="ECO:0008006" key="6">
    <source>
        <dbReference type="Google" id="ProtNLM"/>
    </source>
</evidence>
<dbReference type="InterPro" id="IPR023365">
    <property type="entry name" value="Sortase_dom-sf"/>
</dbReference>
<accession>A0A6J4REY1</accession>
<dbReference type="InterPro" id="IPR042003">
    <property type="entry name" value="Sortase_E"/>
</dbReference>
<name>A0A6J4REY1_9ACTN</name>
<dbReference type="NCBIfam" id="TIGR01076">
    <property type="entry name" value="sortase_fam"/>
    <property type="match status" value="1"/>
</dbReference>
<dbReference type="Gene3D" id="2.40.260.10">
    <property type="entry name" value="Sortase"/>
    <property type="match status" value="1"/>
</dbReference>
<feature type="active site" description="Proton donor/acceptor" evidence="2">
    <location>
        <position position="155"/>
    </location>
</feature>
<dbReference type="SUPFAM" id="SSF63817">
    <property type="entry name" value="Sortase"/>
    <property type="match status" value="1"/>
</dbReference>
<organism evidence="5">
    <name type="scientific">uncultured Rubrobacteraceae bacterium</name>
    <dbReference type="NCBI Taxonomy" id="349277"/>
    <lineage>
        <taxon>Bacteria</taxon>
        <taxon>Bacillati</taxon>
        <taxon>Actinomycetota</taxon>
        <taxon>Rubrobacteria</taxon>
        <taxon>Rubrobacterales</taxon>
        <taxon>Rubrobacteraceae</taxon>
        <taxon>environmental samples</taxon>
    </lineage>
</organism>
<keyword evidence="1" id="KW-0378">Hydrolase</keyword>
<feature type="chain" id="PRO_5027013944" description="Peptidase C60, sortase A and B" evidence="4">
    <location>
        <begin position="33"/>
        <end position="240"/>
    </location>
</feature>
<feature type="compositionally biased region" description="Basic and acidic residues" evidence="3">
    <location>
        <begin position="38"/>
        <end position="53"/>
    </location>
</feature>
<sequence>MFAITRYPVKTTAALLALAALLAYGPLSTARAEPASPEEARAIAENESSRVRGENTAALPGPADKDAPEDGPVPDRDVPNENTAGENPSSGKDAPEEKAAPPSNKLKLTVPRLGLKDVKVGDSPDQSYLDREGIMHLSGTGFPYQKGSNTYIAAHAIGYAESRVTYAFRDLEEMQKGDRVSVRDAAGETYEYRVYESMVVDPDDIWVTRPVEGKKIISLQTCWPEPSFEKRLIVRAKLVK</sequence>
<dbReference type="EMBL" id="CADCVI010000098">
    <property type="protein sequence ID" value="CAA9467033.1"/>
    <property type="molecule type" value="Genomic_DNA"/>
</dbReference>
<dbReference type="Pfam" id="PF04203">
    <property type="entry name" value="Sortase"/>
    <property type="match status" value="1"/>
</dbReference>
<protein>
    <recommendedName>
        <fullName evidence="6">Peptidase C60, sortase A and B</fullName>
    </recommendedName>
</protein>